<dbReference type="PRINTS" id="PR01951">
    <property type="entry name" value="LANCEUKARYTE"/>
</dbReference>
<proteinExistence type="inferred from homology"/>
<dbReference type="PANTHER" id="PTHR12736">
    <property type="entry name" value="LANC-LIKE PROTEIN"/>
    <property type="match status" value="1"/>
</dbReference>
<protein>
    <recommendedName>
        <fullName evidence="4">LanC-like protein 2</fullName>
    </recommendedName>
</protein>
<dbReference type="Proteomes" id="UP001642520">
    <property type="component" value="Unassembled WGS sequence"/>
</dbReference>
<accession>A0ABP1N370</accession>
<dbReference type="PRINTS" id="PR01950">
    <property type="entry name" value="LANCSUPER"/>
</dbReference>
<sequence>MIRQTSSCLISFKSEIKSVTAFGVRYITTVGQYTHFVSVKMDNSRHYDNPFEDYPNPTANTVVSDAANEINENFQQRLRVYTKKLMDRLEEKKKYWTSNDDYSMYTGLAGIAYMFFQYGKCFDESVYIDKATELLRICADKFRGKKEITFLTGIVGPLSLGAVVFHSQGFQDEAQNMILKIKSLSPIVLNESNDLPDELLYGRAGYLFSLLFLNANISSAPIEDELIKQVVALIIKSGYLYSASRKYKTTLMYEWHGTEYIGGAHGLAGILYMLLQARQYLTQTQLERDIKPALEFLQSIRYPSGNFPSSIGSHTDKLVHWCHGAPGMAMLFCLAYKIYRDENYLKTALKCGEVIWSRGLLKKGYGICHGVAGNAYTFLCLFQQTKDIKYLYRACKFAEWCTDYGTHQIRSPDRPFSLFEGLAGTIYFLTEMQQPLSAKFPGYTI</sequence>
<dbReference type="InterPro" id="IPR007822">
    <property type="entry name" value="LANC-like"/>
</dbReference>
<comment type="caution">
    <text evidence="2">The sequence shown here is derived from an EMBL/GenBank/DDBJ whole genome shotgun (WGS) entry which is preliminary data.</text>
</comment>
<dbReference type="Gene3D" id="1.50.10.10">
    <property type="match status" value="1"/>
</dbReference>
<dbReference type="SMART" id="SM01260">
    <property type="entry name" value="LANC_like"/>
    <property type="match status" value="1"/>
</dbReference>
<comment type="similarity">
    <text evidence="1">Belongs to the LanC-like protein family.</text>
</comment>
<evidence type="ECO:0000256" key="1">
    <source>
        <dbReference type="ARBA" id="ARBA00007179"/>
    </source>
</evidence>
<gene>
    <name evidence="2" type="ORF">XYLVIOL_LOCUS1584</name>
</gene>
<evidence type="ECO:0008006" key="4">
    <source>
        <dbReference type="Google" id="ProtNLM"/>
    </source>
</evidence>
<evidence type="ECO:0000313" key="2">
    <source>
        <dbReference type="EMBL" id="CAL7935426.1"/>
    </source>
</evidence>
<dbReference type="PANTHER" id="PTHR12736:SF21">
    <property type="entry name" value="LANC-LIKE PROTEIN 2"/>
    <property type="match status" value="1"/>
</dbReference>
<dbReference type="CDD" id="cd04794">
    <property type="entry name" value="euk_LANCL"/>
    <property type="match status" value="1"/>
</dbReference>
<dbReference type="InterPro" id="IPR020464">
    <property type="entry name" value="LanC-like_prot_euk"/>
</dbReference>
<dbReference type="EMBL" id="CAXAJV020001283">
    <property type="protein sequence ID" value="CAL7935426.1"/>
    <property type="molecule type" value="Genomic_DNA"/>
</dbReference>
<reference evidence="2 3" key="1">
    <citation type="submission" date="2024-08" db="EMBL/GenBank/DDBJ databases">
        <authorList>
            <person name="Will J Nash"/>
            <person name="Angela Man"/>
            <person name="Seanna McTaggart"/>
            <person name="Kendall Baker"/>
            <person name="Tom Barker"/>
            <person name="Leah Catchpole"/>
            <person name="Alex Durrant"/>
            <person name="Karim Gharbi"/>
            <person name="Naomi Irish"/>
            <person name="Gemy Kaithakottil"/>
            <person name="Debby Ku"/>
            <person name="Aaliyah Providence"/>
            <person name="Felix Shaw"/>
            <person name="David Swarbreck"/>
            <person name="Chris Watkins"/>
            <person name="Ann M. McCartney"/>
            <person name="Giulio Formenti"/>
            <person name="Alice Mouton"/>
            <person name="Noel Vella"/>
            <person name="Bjorn M von Reumont"/>
            <person name="Adriana Vella"/>
            <person name="Wilfried Haerty"/>
        </authorList>
    </citation>
    <scope>NUCLEOTIDE SEQUENCE [LARGE SCALE GENOMIC DNA]</scope>
</reference>
<dbReference type="SUPFAM" id="SSF158745">
    <property type="entry name" value="LanC-like"/>
    <property type="match status" value="1"/>
</dbReference>
<organism evidence="2 3">
    <name type="scientific">Xylocopa violacea</name>
    <name type="common">Violet carpenter bee</name>
    <name type="synonym">Apis violacea</name>
    <dbReference type="NCBI Taxonomy" id="135666"/>
    <lineage>
        <taxon>Eukaryota</taxon>
        <taxon>Metazoa</taxon>
        <taxon>Ecdysozoa</taxon>
        <taxon>Arthropoda</taxon>
        <taxon>Hexapoda</taxon>
        <taxon>Insecta</taxon>
        <taxon>Pterygota</taxon>
        <taxon>Neoptera</taxon>
        <taxon>Endopterygota</taxon>
        <taxon>Hymenoptera</taxon>
        <taxon>Apocrita</taxon>
        <taxon>Aculeata</taxon>
        <taxon>Apoidea</taxon>
        <taxon>Anthophila</taxon>
        <taxon>Apidae</taxon>
        <taxon>Xylocopa</taxon>
        <taxon>Xylocopa</taxon>
    </lineage>
</organism>
<dbReference type="Pfam" id="PF05147">
    <property type="entry name" value="LANC_like"/>
    <property type="match status" value="1"/>
</dbReference>
<keyword evidence="3" id="KW-1185">Reference proteome</keyword>
<dbReference type="InterPro" id="IPR012341">
    <property type="entry name" value="6hp_glycosidase-like_sf"/>
</dbReference>
<name>A0ABP1N370_XYLVO</name>
<evidence type="ECO:0000313" key="3">
    <source>
        <dbReference type="Proteomes" id="UP001642520"/>
    </source>
</evidence>